<dbReference type="PANTHER" id="PTHR45906">
    <property type="entry name" value="ALPHA-N-ACETYL-NEURAMINYL-2,3-BETA-GALACTOSYL-1, 3-N-ACETYL-GALACTOSAMINIDE ALPHA-2,6-SIALYLTRANSFERASE-LIKE"/>
    <property type="match status" value="1"/>
</dbReference>
<evidence type="ECO:0000256" key="6">
    <source>
        <dbReference type="ARBA" id="ARBA00022968"/>
    </source>
</evidence>
<dbReference type="GO" id="GO:0009311">
    <property type="term" value="P:oligosaccharide metabolic process"/>
    <property type="evidence" value="ECO:0007669"/>
    <property type="project" value="TreeGrafter"/>
</dbReference>
<dbReference type="GO" id="GO:0000139">
    <property type="term" value="C:Golgi membrane"/>
    <property type="evidence" value="ECO:0007669"/>
    <property type="project" value="UniProtKB-SubCell"/>
</dbReference>
<keyword evidence="13" id="KW-0325">Glycoprotein</keyword>
<dbReference type="GeneTree" id="ENSGT00940000160114"/>
<dbReference type="PANTHER" id="PTHR45906:SF6">
    <property type="entry name" value="ALPHA-N-ACETYLGALACTOSAMINIDE ALPHA-2,6-SIALYLTRANSFERASE 6"/>
    <property type="match status" value="1"/>
</dbReference>
<dbReference type="Pfam" id="PF00777">
    <property type="entry name" value="Glyco_transf_29"/>
    <property type="match status" value="1"/>
</dbReference>
<keyword evidence="5" id="KW-0812">Transmembrane</keyword>
<comment type="catalytic activity">
    <reaction evidence="14">
        <text>a ganglioside GM1b (d18:1(4E)) + CMP-N-acetyl-beta-neuraminate = a ganglioside GD1alpha (d18:1(4E)) + CMP + H(+)</text>
        <dbReference type="Rhea" id="RHEA:41968"/>
        <dbReference type="ChEBI" id="CHEBI:15378"/>
        <dbReference type="ChEBI" id="CHEBI:57812"/>
        <dbReference type="ChEBI" id="CHEBI:60377"/>
        <dbReference type="ChEBI" id="CHEBI:78568"/>
        <dbReference type="ChEBI" id="CHEBI:78569"/>
    </reaction>
    <physiologicalReaction direction="left-to-right" evidence="14">
        <dbReference type="Rhea" id="RHEA:41969"/>
    </physiologicalReaction>
</comment>
<protein>
    <submittedName>
        <fullName evidence="16">ST6 N-acetylgalactosaminide alpha-2,6-sialyltransferase 6</fullName>
    </submittedName>
</protein>
<evidence type="ECO:0000313" key="17">
    <source>
        <dbReference type="Proteomes" id="UP000472266"/>
    </source>
</evidence>
<dbReference type="GO" id="GO:0006677">
    <property type="term" value="P:glycosylceramide metabolic process"/>
    <property type="evidence" value="ECO:0007669"/>
    <property type="project" value="Ensembl"/>
</dbReference>
<keyword evidence="17" id="KW-1185">Reference proteome</keyword>
<evidence type="ECO:0000256" key="11">
    <source>
        <dbReference type="ARBA" id="ARBA00023136"/>
    </source>
</evidence>
<feature type="region of interest" description="Disordered" evidence="15">
    <location>
        <begin position="73"/>
        <end position="106"/>
    </location>
</feature>
<name>A0A672UY02_STRHB</name>
<evidence type="ECO:0000256" key="14">
    <source>
        <dbReference type="ARBA" id="ARBA00043744"/>
    </source>
</evidence>
<keyword evidence="9" id="KW-0333">Golgi apparatus</keyword>
<feature type="compositionally biased region" description="Basic and acidic residues" evidence="15">
    <location>
        <begin position="92"/>
        <end position="103"/>
    </location>
</feature>
<dbReference type="GO" id="GO:0009100">
    <property type="term" value="P:glycoprotein metabolic process"/>
    <property type="evidence" value="ECO:0007669"/>
    <property type="project" value="Ensembl"/>
</dbReference>
<evidence type="ECO:0000256" key="4">
    <source>
        <dbReference type="ARBA" id="ARBA00022679"/>
    </source>
</evidence>
<dbReference type="InterPro" id="IPR001675">
    <property type="entry name" value="Glyco_trans_29"/>
</dbReference>
<evidence type="ECO:0000256" key="10">
    <source>
        <dbReference type="ARBA" id="ARBA00023098"/>
    </source>
</evidence>
<keyword evidence="3" id="KW-0328">Glycosyltransferase</keyword>
<keyword evidence="8" id="KW-1133">Transmembrane helix</keyword>
<keyword evidence="4" id="KW-0808">Transferase</keyword>
<dbReference type="Gene3D" id="3.90.1480.20">
    <property type="entry name" value="Glycosyl transferase family 29"/>
    <property type="match status" value="2"/>
</dbReference>
<evidence type="ECO:0000256" key="3">
    <source>
        <dbReference type="ARBA" id="ARBA00022676"/>
    </source>
</evidence>
<evidence type="ECO:0000256" key="5">
    <source>
        <dbReference type="ARBA" id="ARBA00022692"/>
    </source>
</evidence>
<keyword evidence="6" id="KW-0735">Signal-anchor</keyword>
<dbReference type="InterPro" id="IPR038578">
    <property type="entry name" value="GT29-like_sf"/>
</dbReference>
<comment type="similarity">
    <text evidence="2">Belongs to the glycosyltransferase 29 family.</text>
</comment>
<evidence type="ECO:0000256" key="9">
    <source>
        <dbReference type="ARBA" id="ARBA00023034"/>
    </source>
</evidence>
<dbReference type="AlphaFoldDB" id="A0A672UY02"/>
<accession>A0A672UY02</accession>
<evidence type="ECO:0000256" key="8">
    <source>
        <dbReference type="ARBA" id="ARBA00022989"/>
    </source>
</evidence>
<feature type="compositionally biased region" description="Basic and acidic residues" evidence="15">
    <location>
        <begin position="14"/>
        <end position="25"/>
    </location>
</feature>
<keyword evidence="10" id="KW-0443">Lipid metabolism</keyword>
<comment type="subcellular location">
    <subcellularLocation>
        <location evidence="1">Golgi apparatus membrane</location>
        <topology evidence="1">Single-pass type II membrane protein</topology>
    </subcellularLocation>
</comment>
<feature type="region of interest" description="Disordered" evidence="15">
    <location>
        <begin position="1"/>
        <end position="57"/>
    </location>
</feature>
<proteinExistence type="inferred from homology"/>
<evidence type="ECO:0000256" key="2">
    <source>
        <dbReference type="ARBA" id="ARBA00006003"/>
    </source>
</evidence>
<reference evidence="16" key="2">
    <citation type="submission" date="2025-08" db="UniProtKB">
        <authorList>
            <consortium name="Ensembl"/>
        </authorList>
    </citation>
    <scope>IDENTIFICATION</scope>
</reference>
<evidence type="ECO:0000256" key="7">
    <source>
        <dbReference type="ARBA" id="ARBA00022981"/>
    </source>
</evidence>
<evidence type="ECO:0000313" key="16">
    <source>
        <dbReference type="Ensembl" id="ENSSHBP00005019163.1"/>
    </source>
</evidence>
<dbReference type="InParanoid" id="A0A672UY02"/>
<keyword evidence="7" id="KW-0730">Sialic acid</keyword>
<evidence type="ECO:0000256" key="12">
    <source>
        <dbReference type="ARBA" id="ARBA00023157"/>
    </source>
</evidence>
<dbReference type="GO" id="GO:0001574">
    <property type="term" value="P:ganglioside biosynthetic process"/>
    <property type="evidence" value="ECO:0007669"/>
    <property type="project" value="TreeGrafter"/>
</dbReference>
<evidence type="ECO:0000256" key="15">
    <source>
        <dbReference type="SAM" id="MobiDB-lite"/>
    </source>
</evidence>
<reference evidence="16 17" key="1">
    <citation type="submission" date="2019-11" db="EMBL/GenBank/DDBJ databases">
        <title>Strigops habroptila (kakapo) genome, bStrHab1, primary haplotype, v2.</title>
        <authorList>
            <person name="Jarvis E.D."/>
            <person name="Howard J."/>
            <person name="Rhie A."/>
            <person name="Phillippy A."/>
            <person name="Korlach J."/>
            <person name="Digby A."/>
            <person name="Iorns D."/>
            <person name="Eason D."/>
            <person name="Robertson B."/>
            <person name="Raemaekers T."/>
            <person name="Howe K."/>
            <person name="Lewin H."/>
            <person name="Damas J."/>
            <person name="Hastie A."/>
            <person name="Tracey A."/>
            <person name="Chow W."/>
            <person name="Fedrigo O."/>
        </authorList>
    </citation>
    <scope>NUCLEOTIDE SEQUENCE [LARGE SCALE GENOMIC DNA]</scope>
</reference>
<reference evidence="16" key="3">
    <citation type="submission" date="2025-09" db="UniProtKB">
        <authorList>
            <consortium name="Ensembl"/>
        </authorList>
    </citation>
    <scope>IDENTIFICATION</scope>
</reference>
<feature type="compositionally biased region" description="Low complexity" evidence="15">
    <location>
        <begin position="28"/>
        <end position="42"/>
    </location>
</feature>
<keyword evidence="11" id="KW-0472">Membrane</keyword>
<organism evidence="16 17">
    <name type="scientific">Strigops habroptila</name>
    <name type="common">Kakapo</name>
    <dbReference type="NCBI Taxonomy" id="2489341"/>
    <lineage>
        <taxon>Eukaryota</taxon>
        <taxon>Metazoa</taxon>
        <taxon>Chordata</taxon>
        <taxon>Craniata</taxon>
        <taxon>Vertebrata</taxon>
        <taxon>Euteleostomi</taxon>
        <taxon>Archelosauria</taxon>
        <taxon>Archosauria</taxon>
        <taxon>Dinosauria</taxon>
        <taxon>Saurischia</taxon>
        <taxon>Theropoda</taxon>
        <taxon>Coelurosauria</taxon>
        <taxon>Aves</taxon>
        <taxon>Neognathae</taxon>
        <taxon>Neoaves</taxon>
        <taxon>Telluraves</taxon>
        <taxon>Australaves</taxon>
        <taxon>Psittaciformes</taxon>
        <taxon>Psittacidae</taxon>
        <taxon>Strigops</taxon>
    </lineage>
</organism>
<evidence type="ECO:0000256" key="1">
    <source>
        <dbReference type="ARBA" id="ARBA00004323"/>
    </source>
</evidence>
<gene>
    <name evidence="16" type="primary">ST6GALNAC6</name>
</gene>
<dbReference type="GO" id="GO:0001665">
    <property type="term" value="F:alpha-N-acetylgalactosaminide alpha-2,6-sialyltransferase activity"/>
    <property type="evidence" value="ECO:0007669"/>
    <property type="project" value="TreeGrafter"/>
</dbReference>
<keyword evidence="12" id="KW-1015">Disulfide bond</keyword>
<dbReference type="Ensembl" id="ENSSHBT00005022892.1">
    <property type="protein sequence ID" value="ENSSHBP00005019163.1"/>
    <property type="gene ID" value="ENSSHBG00005016454.1"/>
</dbReference>
<sequence length="441" mass="48530">MSGSTVSARASPCGHRESPCGHRALEMPQGAGPGAAADALPLPAEPARRRPGGPLCPDHVADHLQLRQWERGVPLQPPAGQSPPAPRPQEVGGEKRVPARLREQGTSWVTTTQIGSVRDSDALSLVPAPSLPAGLWWHSKSPTHGACHHQTLTARCHQCVIVTSSSHLLGTRLGTAIDGAECTIRMNDAPTTGYEVDVGNKTSFRVVAHSSLYRVLKRPQEFVNKTPETIFIFWGPPAKMQKSLLKIIQRVSASFPNMTAYVVSPSRMKQFDDLFRGETGKDRYLGATSSAVSPLFSTSPGQSWLLGLLHGIGVPGAGWGLWLGVHHPHHLTPVVPMMLLIPREKSRSWLSTGWFTMVIAVELCDAVHVYGMVPPNYCGRRPPPRRLPYHYYEPKGPDECTTYIHNERSRKGNHHRFITEKRVFSSWAGLYNITFSHPTWP</sequence>
<feature type="compositionally biased region" description="Pro residues" evidence="15">
    <location>
        <begin position="75"/>
        <end position="87"/>
    </location>
</feature>
<evidence type="ECO:0000256" key="13">
    <source>
        <dbReference type="ARBA" id="ARBA00023180"/>
    </source>
</evidence>
<dbReference type="Proteomes" id="UP000472266">
    <property type="component" value="Chromosome 18"/>
</dbReference>